<comment type="catalytic activity">
    <reaction evidence="1 9">
        <text>Endonucleolytic cleavage to 5'-phosphomonoester.</text>
        <dbReference type="EC" id="3.1.26.3"/>
    </reaction>
</comment>
<comment type="caution">
    <text evidence="13">The sequence shown here is derived from an EMBL/GenBank/DDBJ whole genome shotgun (WGS) entry which is preliminary data.</text>
</comment>
<feature type="binding site" evidence="9">
    <location>
        <position position="133"/>
    </location>
    <ligand>
        <name>Mg(2+)</name>
        <dbReference type="ChEBI" id="CHEBI:18420"/>
    </ligand>
</feature>
<keyword evidence="8 9" id="KW-0694">RNA-binding</keyword>
<dbReference type="SMART" id="SM00358">
    <property type="entry name" value="DSRM"/>
    <property type="match status" value="1"/>
</dbReference>
<feature type="domain" description="DRBM" evidence="11">
    <location>
        <begin position="172"/>
        <end position="241"/>
    </location>
</feature>
<keyword evidence="14" id="KW-1185">Reference proteome</keyword>
<name>A0A5A7N563_9PROT</name>
<feature type="active site" evidence="9">
    <location>
        <position position="64"/>
    </location>
</feature>
<evidence type="ECO:0000256" key="8">
    <source>
        <dbReference type="ARBA" id="ARBA00022884"/>
    </source>
</evidence>
<dbReference type="GO" id="GO:0019843">
    <property type="term" value="F:rRNA binding"/>
    <property type="evidence" value="ECO:0007669"/>
    <property type="project" value="UniProtKB-KW"/>
</dbReference>
<keyword evidence="6 9" id="KW-0255">Endonuclease</keyword>
<evidence type="ECO:0000259" key="11">
    <source>
        <dbReference type="PROSITE" id="PS50137"/>
    </source>
</evidence>
<dbReference type="EMBL" id="BKCN01000003">
    <property type="protein sequence ID" value="GER03268.1"/>
    <property type="molecule type" value="Genomic_DNA"/>
</dbReference>
<gene>
    <name evidence="9 13" type="primary">rnc</name>
    <name evidence="13" type="ORF">JCM17846_09500</name>
</gene>
<dbReference type="InterPro" id="IPR014720">
    <property type="entry name" value="dsRBD_dom"/>
</dbReference>
<evidence type="ECO:0000256" key="3">
    <source>
        <dbReference type="ARBA" id="ARBA00022552"/>
    </source>
</evidence>
<evidence type="ECO:0000313" key="14">
    <source>
        <dbReference type="Proteomes" id="UP000324996"/>
    </source>
</evidence>
<dbReference type="FunFam" id="1.10.1520.10:FF:000001">
    <property type="entry name" value="Ribonuclease 3"/>
    <property type="match status" value="1"/>
</dbReference>
<evidence type="ECO:0000259" key="12">
    <source>
        <dbReference type="PROSITE" id="PS50142"/>
    </source>
</evidence>
<evidence type="ECO:0000256" key="5">
    <source>
        <dbReference type="ARBA" id="ARBA00022722"/>
    </source>
</evidence>
<evidence type="ECO:0000256" key="2">
    <source>
        <dbReference type="ARBA" id="ARBA00010183"/>
    </source>
</evidence>
<comment type="function">
    <text evidence="9">Digests double-stranded RNA. Involved in the processing of primary rRNA transcript to yield the immediate precursors to the large and small rRNAs (23S and 16S). Processes some mRNAs, and tRNAs when they are encoded in the rRNA operon. Processes pre-crRNA and tracrRNA of type II CRISPR loci if present in the organism.</text>
</comment>
<keyword evidence="7 9" id="KW-0378">Hydrolase</keyword>
<keyword evidence="9" id="KW-0460">Magnesium</keyword>
<comment type="cofactor">
    <cofactor evidence="9">
        <name>Mg(2+)</name>
        <dbReference type="ChEBI" id="CHEBI:18420"/>
    </cofactor>
</comment>
<comment type="subcellular location">
    <subcellularLocation>
        <location evidence="9">Cytoplasm</location>
    </subcellularLocation>
</comment>
<sequence>MTMQSDRAQQPDAEAKPDQDDGLKSRIARRIGYDFADESLLKMALTHPSLAGGAHYQRLEFLGDRVLGLVISHWLYEKYPDEAEGQLNRRFTALVRRETLSDLAQKLDLGPMIRMEAGARSEGTAKASAVLADICEALIGAVYLDGGLDAARQMIHRFWADRVKAGPSAYRDAKTALQEWAQGRGLPLPVYQLLGRSGPDHSPVFQMRVEVRTAGKAEASGASKRSAEQLAATRLLDMLTGKDETP</sequence>
<dbReference type="Pfam" id="PF00035">
    <property type="entry name" value="dsrm"/>
    <property type="match status" value="1"/>
</dbReference>
<dbReference type="InterPro" id="IPR000999">
    <property type="entry name" value="RNase_III_dom"/>
</dbReference>
<dbReference type="RefSeq" id="WP_313979270.1">
    <property type="nucleotide sequence ID" value="NZ_BKCN01000003.1"/>
</dbReference>
<feature type="active site" evidence="9">
    <location>
        <position position="136"/>
    </location>
</feature>
<keyword evidence="9" id="KW-0699">rRNA-binding</keyword>
<dbReference type="CDD" id="cd00593">
    <property type="entry name" value="RIBOc"/>
    <property type="match status" value="1"/>
</dbReference>
<feature type="binding site" evidence="9">
    <location>
        <position position="136"/>
    </location>
    <ligand>
        <name>Mg(2+)</name>
        <dbReference type="ChEBI" id="CHEBI:18420"/>
    </ligand>
</feature>
<dbReference type="InterPro" id="IPR036389">
    <property type="entry name" value="RNase_III_sf"/>
</dbReference>
<feature type="region of interest" description="Disordered" evidence="10">
    <location>
        <begin position="1"/>
        <end position="22"/>
    </location>
</feature>
<dbReference type="PROSITE" id="PS50142">
    <property type="entry name" value="RNASE_3_2"/>
    <property type="match status" value="1"/>
</dbReference>
<accession>A0A5A7N563</accession>
<keyword evidence="5 9" id="KW-0540">Nuclease</keyword>
<dbReference type="PROSITE" id="PS00517">
    <property type="entry name" value="RNASE_3_1"/>
    <property type="match status" value="1"/>
</dbReference>
<dbReference type="EC" id="3.1.26.3" evidence="9"/>
<dbReference type="Pfam" id="PF14622">
    <property type="entry name" value="Ribonucleas_3_3"/>
    <property type="match status" value="1"/>
</dbReference>
<dbReference type="InterPro" id="IPR011907">
    <property type="entry name" value="RNase_III"/>
</dbReference>
<feature type="domain" description="RNase III" evidence="12">
    <location>
        <begin position="24"/>
        <end position="147"/>
    </location>
</feature>
<dbReference type="SMART" id="SM00535">
    <property type="entry name" value="RIBOc"/>
    <property type="match status" value="1"/>
</dbReference>
<comment type="similarity">
    <text evidence="2">Belongs to the ribonuclease III family.</text>
</comment>
<dbReference type="PANTHER" id="PTHR11207:SF0">
    <property type="entry name" value="RIBONUCLEASE 3"/>
    <property type="match status" value="1"/>
</dbReference>
<reference evidence="13 14" key="1">
    <citation type="submission" date="2019-09" db="EMBL/GenBank/DDBJ databases">
        <title>NBRP : Genome information of microbial organism related human and environment.</title>
        <authorList>
            <person name="Hattori M."/>
            <person name="Oshima K."/>
            <person name="Inaba H."/>
            <person name="Suda W."/>
            <person name="Sakamoto M."/>
            <person name="Iino T."/>
            <person name="Kitahara M."/>
            <person name="Oshida Y."/>
            <person name="Iida T."/>
            <person name="Kudo T."/>
            <person name="Itoh T."/>
            <person name="Ohkuma M."/>
        </authorList>
    </citation>
    <scope>NUCLEOTIDE SEQUENCE [LARGE SCALE GENOMIC DNA]</scope>
    <source>
        <strain evidence="13 14">Q-1</strain>
    </source>
</reference>
<keyword evidence="9" id="KW-0819">tRNA processing</keyword>
<proteinExistence type="inferred from homology"/>
<dbReference type="GO" id="GO:0006364">
    <property type="term" value="P:rRNA processing"/>
    <property type="evidence" value="ECO:0007669"/>
    <property type="project" value="UniProtKB-UniRule"/>
</dbReference>
<evidence type="ECO:0000256" key="6">
    <source>
        <dbReference type="ARBA" id="ARBA00022759"/>
    </source>
</evidence>
<dbReference type="Gene3D" id="1.10.1520.10">
    <property type="entry name" value="Ribonuclease III domain"/>
    <property type="match status" value="1"/>
</dbReference>
<dbReference type="PROSITE" id="PS50137">
    <property type="entry name" value="DS_RBD"/>
    <property type="match status" value="1"/>
</dbReference>
<dbReference type="CDD" id="cd10845">
    <property type="entry name" value="DSRM_RNAse_III_family"/>
    <property type="match status" value="1"/>
</dbReference>
<evidence type="ECO:0000256" key="7">
    <source>
        <dbReference type="ARBA" id="ARBA00022801"/>
    </source>
</evidence>
<dbReference type="GO" id="GO:0046872">
    <property type="term" value="F:metal ion binding"/>
    <property type="evidence" value="ECO:0007669"/>
    <property type="project" value="UniProtKB-KW"/>
</dbReference>
<dbReference type="Gene3D" id="3.30.160.20">
    <property type="match status" value="1"/>
</dbReference>
<dbReference type="PANTHER" id="PTHR11207">
    <property type="entry name" value="RIBONUCLEASE III"/>
    <property type="match status" value="1"/>
</dbReference>
<evidence type="ECO:0000256" key="9">
    <source>
        <dbReference type="HAMAP-Rule" id="MF_00104"/>
    </source>
</evidence>
<dbReference type="GO" id="GO:0006397">
    <property type="term" value="P:mRNA processing"/>
    <property type="evidence" value="ECO:0007669"/>
    <property type="project" value="UniProtKB-UniRule"/>
</dbReference>
<dbReference type="GO" id="GO:0010468">
    <property type="term" value="P:regulation of gene expression"/>
    <property type="evidence" value="ECO:0007669"/>
    <property type="project" value="TreeGrafter"/>
</dbReference>
<keyword evidence="3 9" id="KW-0698">rRNA processing</keyword>
<keyword evidence="9" id="KW-0963">Cytoplasm</keyword>
<dbReference type="SUPFAM" id="SSF54768">
    <property type="entry name" value="dsRNA-binding domain-like"/>
    <property type="match status" value="1"/>
</dbReference>
<evidence type="ECO:0000256" key="1">
    <source>
        <dbReference type="ARBA" id="ARBA00000109"/>
    </source>
</evidence>
<evidence type="ECO:0000256" key="10">
    <source>
        <dbReference type="SAM" id="MobiDB-lite"/>
    </source>
</evidence>
<protein>
    <recommendedName>
        <fullName evidence="9">Ribonuclease 3</fullName>
        <ecNumber evidence="9">3.1.26.3</ecNumber>
    </recommendedName>
    <alternativeName>
        <fullName evidence="9">Ribonuclease III</fullName>
        <shortName evidence="9">RNase III</shortName>
    </alternativeName>
</protein>
<organism evidence="13 14">
    <name type="scientific">Iodidimonas nitroreducens</name>
    <dbReference type="NCBI Taxonomy" id="1236968"/>
    <lineage>
        <taxon>Bacteria</taxon>
        <taxon>Pseudomonadati</taxon>
        <taxon>Pseudomonadota</taxon>
        <taxon>Alphaproteobacteria</taxon>
        <taxon>Iodidimonadales</taxon>
        <taxon>Iodidimonadaceae</taxon>
        <taxon>Iodidimonas</taxon>
    </lineage>
</organism>
<dbReference type="GO" id="GO:0003725">
    <property type="term" value="F:double-stranded RNA binding"/>
    <property type="evidence" value="ECO:0007669"/>
    <property type="project" value="TreeGrafter"/>
</dbReference>
<dbReference type="SUPFAM" id="SSF69065">
    <property type="entry name" value="RNase III domain-like"/>
    <property type="match status" value="1"/>
</dbReference>
<keyword evidence="4 9" id="KW-0507">mRNA processing</keyword>
<dbReference type="GO" id="GO:0008033">
    <property type="term" value="P:tRNA processing"/>
    <property type="evidence" value="ECO:0007669"/>
    <property type="project" value="UniProtKB-KW"/>
</dbReference>
<keyword evidence="9" id="KW-0479">Metal-binding</keyword>
<dbReference type="GO" id="GO:0004525">
    <property type="term" value="F:ribonuclease III activity"/>
    <property type="evidence" value="ECO:0007669"/>
    <property type="project" value="UniProtKB-UniRule"/>
</dbReference>
<dbReference type="HAMAP" id="MF_00104">
    <property type="entry name" value="RNase_III"/>
    <property type="match status" value="1"/>
</dbReference>
<evidence type="ECO:0000313" key="13">
    <source>
        <dbReference type="EMBL" id="GER03268.1"/>
    </source>
</evidence>
<dbReference type="NCBIfam" id="TIGR02191">
    <property type="entry name" value="RNaseIII"/>
    <property type="match status" value="1"/>
</dbReference>
<feature type="compositionally biased region" description="Basic and acidic residues" evidence="10">
    <location>
        <begin position="13"/>
        <end position="22"/>
    </location>
</feature>
<dbReference type="GO" id="GO:0005737">
    <property type="term" value="C:cytoplasm"/>
    <property type="evidence" value="ECO:0007669"/>
    <property type="project" value="UniProtKB-SubCell"/>
</dbReference>
<evidence type="ECO:0000256" key="4">
    <source>
        <dbReference type="ARBA" id="ARBA00022664"/>
    </source>
</evidence>
<dbReference type="Proteomes" id="UP000324996">
    <property type="component" value="Unassembled WGS sequence"/>
</dbReference>
<dbReference type="AlphaFoldDB" id="A0A5A7N563"/>
<feature type="binding site" evidence="9">
    <location>
        <position position="60"/>
    </location>
    <ligand>
        <name>Mg(2+)</name>
        <dbReference type="ChEBI" id="CHEBI:18420"/>
    </ligand>
</feature>
<comment type="subunit">
    <text evidence="9">Homodimer.</text>
</comment>